<accession>A0AB40CYF4</accession>
<dbReference type="PANTHER" id="PTHR11439:SF486">
    <property type="entry name" value="RLK (RECEPTOR-LIKE KINASE) PROTEIN, PUTATIVE-RELATED"/>
    <property type="match status" value="1"/>
</dbReference>
<protein>
    <submittedName>
        <fullName evidence="2">Secreted RxLR effector protein 161-like</fullName>
    </submittedName>
</protein>
<dbReference type="Proteomes" id="UP001515500">
    <property type="component" value="Chromosome 1"/>
</dbReference>
<dbReference type="RefSeq" id="XP_039145050.1">
    <property type="nucleotide sequence ID" value="XM_039289116.1"/>
</dbReference>
<evidence type="ECO:0000313" key="2">
    <source>
        <dbReference type="RefSeq" id="XP_039145050.1"/>
    </source>
</evidence>
<keyword evidence="1" id="KW-1185">Reference proteome</keyword>
<evidence type="ECO:0000313" key="1">
    <source>
        <dbReference type="Proteomes" id="UP001515500"/>
    </source>
</evidence>
<organism evidence="1 2">
    <name type="scientific">Dioscorea cayennensis subsp. rotundata</name>
    <name type="common">White Guinea yam</name>
    <name type="synonym">Dioscorea rotundata</name>
    <dbReference type="NCBI Taxonomy" id="55577"/>
    <lineage>
        <taxon>Eukaryota</taxon>
        <taxon>Viridiplantae</taxon>
        <taxon>Streptophyta</taxon>
        <taxon>Embryophyta</taxon>
        <taxon>Tracheophyta</taxon>
        <taxon>Spermatophyta</taxon>
        <taxon>Magnoliopsida</taxon>
        <taxon>Liliopsida</taxon>
        <taxon>Dioscoreales</taxon>
        <taxon>Dioscoreaceae</taxon>
        <taxon>Dioscorea</taxon>
    </lineage>
</organism>
<dbReference type="GeneID" id="120282297"/>
<name>A0AB40CYF4_DIOCR</name>
<reference evidence="1" key="1">
    <citation type="submission" date="2025-05" db="UniProtKB">
        <authorList>
            <consortium name="RefSeq"/>
        </authorList>
    </citation>
    <scope>NUCLEOTIDE SEQUENCE [LARGE SCALE GENOMIC DNA]</scope>
</reference>
<proteinExistence type="predicted"/>
<sequence length="142" mass="16019">MSVNQKLTKDEHGKDVDPCLYRSKIGSLLYLTASMSDISFSVGVCVRYQAPPKESHLKTVKRIIRYVHGTVEYGIWYSKDYNSHFAGYSDADWAGNIDDRKSTLGGCFYLSKNLVTWYSNKQSSISLSTAKAEYIAARSYCT</sequence>
<reference evidence="2" key="2">
    <citation type="submission" date="2025-08" db="UniProtKB">
        <authorList>
            <consortium name="RefSeq"/>
        </authorList>
    </citation>
    <scope>IDENTIFICATION</scope>
</reference>
<dbReference type="PANTHER" id="PTHR11439">
    <property type="entry name" value="GAG-POL-RELATED RETROTRANSPOSON"/>
    <property type="match status" value="1"/>
</dbReference>
<gene>
    <name evidence="2" type="primary">LOC120282297</name>
</gene>
<dbReference type="CDD" id="cd09272">
    <property type="entry name" value="RNase_HI_RT_Ty1"/>
    <property type="match status" value="1"/>
</dbReference>
<dbReference type="AlphaFoldDB" id="A0AB40CYF4"/>